<dbReference type="GO" id="GO:0015074">
    <property type="term" value="P:DNA integration"/>
    <property type="evidence" value="ECO:0007669"/>
    <property type="project" value="InterPro"/>
</dbReference>
<dbReference type="InterPro" id="IPR001584">
    <property type="entry name" value="Integrase_cat-core"/>
</dbReference>
<accession>A0A8J3LG81</accession>
<dbReference type="Gene3D" id="3.30.420.10">
    <property type="entry name" value="Ribonuclease H-like superfamily/Ribonuclease H"/>
    <property type="match status" value="1"/>
</dbReference>
<name>A0A8J3LG81_9ACTN</name>
<dbReference type="Proteomes" id="UP000653674">
    <property type="component" value="Unassembled WGS sequence"/>
</dbReference>
<keyword evidence="3" id="KW-1185">Reference proteome</keyword>
<proteinExistence type="predicted"/>
<dbReference type="PROSITE" id="PS50994">
    <property type="entry name" value="INTEGRASE"/>
    <property type="match status" value="1"/>
</dbReference>
<dbReference type="InterPro" id="IPR036397">
    <property type="entry name" value="RNaseH_sf"/>
</dbReference>
<reference evidence="2" key="1">
    <citation type="submission" date="2021-01" db="EMBL/GenBank/DDBJ databases">
        <title>Whole genome shotgun sequence of Planosporangium flavigriseum NBRC 105377.</title>
        <authorList>
            <person name="Komaki H."/>
            <person name="Tamura T."/>
        </authorList>
    </citation>
    <scope>NUCLEOTIDE SEQUENCE</scope>
    <source>
        <strain evidence="2">NBRC 105377</strain>
    </source>
</reference>
<organism evidence="2 3">
    <name type="scientific">Planosporangium flavigriseum</name>
    <dbReference type="NCBI Taxonomy" id="373681"/>
    <lineage>
        <taxon>Bacteria</taxon>
        <taxon>Bacillati</taxon>
        <taxon>Actinomycetota</taxon>
        <taxon>Actinomycetes</taxon>
        <taxon>Micromonosporales</taxon>
        <taxon>Micromonosporaceae</taxon>
        <taxon>Planosporangium</taxon>
    </lineage>
</organism>
<gene>
    <name evidence="2" type="ORF">Pfl04_08210</name>
</gene>
<protein>
    <recommendedName>
        <fullName evidence="1">Integrase catalytic domain-containing protein</fullName>
    </recommendedName>
</protein>
<sequence>MDPEVVDLVVRMARENPRWGYLLIVGECRKLGVWVSATSVRRILRRHRLGPAPRRGGPGWTAFLRAQAGGMLACDFLTVETVGLTRLYVLFIVELERRRVHLVGVTAHPTGAWVSQVARNVLMDFDGHVDRFRFLIRDRDTKFTAGFDAVFAAAGIETIKIPRRAPRANAYAERWVRTVRTECLDWTLIWNRQHLQRVLTAYLEHYNAARPHRGIGLEVPVPAGALRAVEACADPDLRIERIDVLGRLIHEYRRAA</sequence>
<dbReference type="InterPro" id="IPR012337">
    <property type="entry name" value="RNaseH-like_sf"/>
</dbReference>
<evidence type="ECO:0000313" key="2">
    <source>
        <dbReference type="EMBL" id="GIG72417.1"/>
    </source>
</evidence>
<dbReference type="EMBL" id="BONU01000004">
    <property type="protein sequence ID" value="GIG72417.1"/>
    <property type="molecule type" value="Genomic_DNA"/>
</dbReference>
<dbReference type="RefSeq" id="WP_239075316.1">
    <property type="nucleotide sequence ID" value="NZ_BAAAQJ010000003.1"/>
</dbReference>
<evidence type="ECO:0000259" key="1">
    <source>
        <dbReference type="PROSITE" id="PS50994"/>
    </source>
</evidence>
<comment type="caution">
    <text evidence="2">The sequence shown here is derived from an EMBL/GenBank/DDBJ whole genome shotgun (WGS) entry which is preliminary data.</text>
</comment>
<dbReference type="SUPFAM" id="SSF53098">
    <property type="entry name" value="Ribonuclease H-like"/>
    <property type="match status" value="1"/>
</dbReference>
<evidence type="ECO:0000313" key="3">
    <source>
        <dbReference type="Proteomes" id="UP000653674"/>
    </source>
</evidence>
<dbReference type="GO" id="GO:0003676">
    <property type="term" value="F:nucleic acid binding"/>
    <property type="evidence" value="ECO:0007669"/>
    <property type="project" value="InterPro"/>
</dbReference>
<feature type="domain" description="Integrase catalytic" evidence="1">
    <location>
        <begin position="54"/>
        <end position="228"/>
    </location>
</feature>
<dbReference type="Pfam" id="PF13683">
    <property type="entry name" value="rve_3"/>
    <property type="match status" value="1"/>
</dbReference>
<dbReference type="AlphaFoldDB" id="A0A8J3LG81"/>